<feature type="region of interest" description="Disordered" evidence="1">
    <location>
        <begin position="1"/>
        <end position="31"/>
    </location>
</feature>
<reference evidence="3" key="1">
    <citation type="submission" date="2016-09" db="EMBL/GenBank/DDBJ databases">
        <title>Complete Genome Sequence of Brevibacterium linens SMQ-1335.</title>
        <authorList>
            <person name="de Melo A.G."/>
            <person name="Labrie S.J."/>
            <person name="Dumaresq J."/>
            <person name="Roberts R.J."/>
            <person name="Tremblay D.M."/>
            <person name="Moineau S."/>
        </authorList>
    </citation>
    <scope>NUCLEOTIDE SEQUENCE [LARGE SCALE GENOMIC DNA]</scope>
    <source>
        <strain evidence="3">SMQ-1335</strain>
    </source>
</reference>
<protein>
    <submittedName>
        <fullName evidence="2">Uncharacterized protein</fullName>
    </submittedName>
</protein>
<feature type="compositionally biased region" description="Basic and acidic residues" evidence="1">
    <location>
        <begin position="9"/>
        <end position="28"/>
    </location>
</feature>
<dbReference type="KEGG" id="blin:BLSMQ_1250"/>
<dbReference type="AlphaFoldDB" id="A0A1D7W1W0"/>
<dbReference type="EMBL" id="CP017150">
    <property type="protein sequence ID" value="AOP52960.1"/>
    <property type="molecule type" value="Genomic_DNA"/>
</dbReference>
<proteinExistence type="predicted"/>
<evidence type="ECO:0000313" key="2">
    <source>
        <dbReference type="EMBL" id="AOP52960.1"/>
    </source>
</evidence>
<gene>
    <name evidence="2" type="ORF">BLSMQ_1250</name>
</gene>
<evidence type="ECO:0000256" key="1">
    <source>
        <dbReference type="SAM" id="MobiDB-lite"/>
    </source>
</evidence>
<name>A0A1D7W1W0_BREAU</name>
<sequence length="56" mass="6422">MFIEDPDDDRTRKSLRAETAESRDDVKGDPGQAIPIAHICRTFRVIVDTRHDQILT</sequence>
<accession>A0A1D7W1W0</accession>
<evidence type="ECO:0000313" key="3">
    <source>
        <dbReference type="Proteomes" id="UP000094793"/>
    </source>
</evidence>
<organism evidence="2 3">
    <name type="scientific">Brevibacterium aurantiacum</name>
    <dbReference type="NCBI Taxonomy" id="273384"/>
    <lineage>
        <taxon>Bacteria</taxon>
        <taxon>Bacillati</taxon>
        <taxon>Actinomycetota</taxon>
        <taxon>Actinomycetes</taxon>
        <taxon>Micrococcales</taxon>
        <taxon>Brevibacteriaceae</taxon>
        <taxon>Brevibacterium</taxon>
    </lineage>
</organism>
<dbReference type="Proteomes" id="UP000094793">
    <property type="component" value="Chromosome"/>
</dbReference>